<dbReference type="InterPro" id="IPR017853">
    <property type="entry name" value="GH"/>
</dbReference>
<dbReference type="AlphaFoldDB" id="B9XDR8"/>
<proteinExistence type="predicted"/>
<dbReference type="STRING" id="320771.Cflav_PD6491"/>
<dbReference type="Proteomes" id="UP000003688">
    <property type="component" value="Unassembled WGS sequence"/>
</dbReference>
<dbReference type="OrthoDB" id="175224at2"/>
<feature type="domain" description="DUF5722" evidence="2">
    <location>
        <begin position="333"/>
        <end position="709"/>
    </location>
</feature>
<dbReference type="EMBL" id="ABOX02000006">
    <property type="protein sequence ID" value="EEF62214.1"/>
    <property type="molecule type" value="Genomic_DNA"/>
</dbReference>
<reference evidence="3 4" key="1">
    <citation type="journal article" date="2011" name="J. Bacteriol.">
        <title>Genome sequence of 'Pedosphaera parvula' Ellin514, an aerobic Verrucomicrobial isolate from pasture soil.</title>
        <authorList>
            <person name="Kant R."/>
            <person name="van Passel M.W."/>
            <person name="Sangwan P."/>
            <person name="Palva A."/>
            <person name="Lucas S."/>
            <person name="Copeland A."/>
            <person name="Lapidus A."/>
            <person name="Glavina Del Rio T."/>
            <person name="Dalin E."/>
            <person name="Tice H."/>
            <person name="Bruce D."/>
            <person name="Goodwin L."/>
            <person name="Pitluck S."/>
            <person name="Chertkov O."/>
            <person name="Larimer F.W."/>
            <person name="Land M.L."/>
            <person name="Hauser L."/>
            <person name="Brettin T.S."/>
            <person name="Detter J.C."/>
            <person name="Han S."/>
            <person name="de Vos W.M."/>
            <person name="Janssen P.H."/>
            <person name="Smidt H."/>
        </authorList>
    </citation>
    <scope>NUCLEOTIDE SEQUENCE [LARGE SCALE GENOMIC DNA]</scope>
    <source>
        <strain evidence="3 4">Ellin514</strain>
    </source>
</reference>
<name>B9XDR8_PEDPL</name>
<keyword evidence="1" id="KW-0472">Membrane</keyword>
<dbReference type="Pfam" id="PF18989">
    <property type="entry name" value="DUF5722"/>
    <property type="match status" value="1"/>
</dbReference>
<gene>
    <name evidence="3" type="ORF">Cflav_PD6491</name>
</gene>
<evidence type="ECO:0000256" key="1">
    <source>
        <dbReference type="SAM" id="Phobius"/>
    </source>
</evidence>
<evidence type="ECO:0000259" key="2">
    <source>
        <dbReference type="Pfam" id="PF18989"/>
    </source>
</evidence>
<dbReference type="Gene3D" id="3.20.20.80">
    <property type="entry name" value="Glycosidases"/>
    <property type="match status" value="1"/>
</dbReference>
<dbReference type="InterPro" id="IPR043780">
    <property type="entry name" value="DUF5722"/>
</dbReference>
<dbReference type="RefSeq" id="WP_007413966.1">
    <property type="nucleotide sequence ID" value="NZ_ABOX02000006.1"/>
</dbReference>
<feature type="transmembrane region" description="Helical" evidence="1">
    <location>
        <begin position="31"/>
        <end position="52"/>
    </location>
</feature>
<keyword evidence="1" id="KW-1133">Transmembrane helix</keyword>
<keyword evidence="1" id="KW-0812">Transmembrane</keyword>
<evidence type="ECO:0000313" key="4">
    <source>
        <dbReference type="Proteomes" id="UP000003688"/>
    </source>
</evidence>
<dbReference type="SUPFAM" id="SSF51445">
    <property type="entry name" value="(Trans)glycosidases"/>
    <property type="match status" value="1"/>
</dbReference>
<protein>
    <recommendedName>
        <fullName evidence="2">DUF5722 domain-containing protein</fullName>
    </recommendedName>
</protein>
<keyword evidence="4" id="KW-1185">Reference proteome</keyword>
<sequence>MMDHYTSNIDCHTQNENGTLKELFRVNGRGLELMGCIKVLIIFFFVVCLALLSGAETIPLQISTNGANDVALKQTAPDGYEITTTDSDPFVHTAPLPQPLTSKNELILSFEYITPAAIDGLQLFLVPPCDEKHSLQATGLQATQTWTSRSLDLQDILQEATQDVTSLRLDFGNQPGRVIQIRSLQLRMPNEAELAAKKQQQLHREQQQQVENRLRNYLTRTFPCQINRVKITERQTILEGTLERHAKDLFLVEIPLSAQVSELKDFSFSQPIPLNGKRQFSLSLDRFYQHEGRTWDRLLSRWAVVQKVGGNFELRSPARCADEVTSQWHPKEEKPRNKKGIGGLWWNRPISDLDDLNISSATVNISLNGFMRTSNGAECLAFDFSGRTWYADTHYLEHLDRTLLEAAKRHIVVSAIILLNSSPSGWGKLAAHPDADPAGIYAMPNVSSEEGLQAYAAALNFLAHRYSDPTGNHGRIHHWIMHNEINAAWDWTNAGEKTALQYMELYYKSMRTADLIAHQYDPHAKVFISLAQFWASAPGKHYYAGKELLEDLLQFSHAEGDFNWGIAFHPYPSDLFNPRTWEDKDTTDGFDSPKITPRNLEVLDHWVQQRQTFYLGKHPRSIQLTEQGFNSRDYSAKSLADQAAAMAYTWKKVEALKSIEAFDYHNWVDNRHEGGLHIGLRKFDDDKNDPLGRKPIWFTYQSLGTNGVRSVNKSR</sequence>
<organism evidence="3 4">
    <name type="scientific">Pedosphaera parvula (strain Ellin514)</name>
    <dbReference type="NCBI Taxonomy" id="320771"/>
    <lineage>
        <taxon>Bacteria</taxon>
        <taxon>Pseudomonadati</taxon>
        <taxon>Verrucomicrobiota</taxon>
        <taxon>Pedosphaerae</taxon>
        <taxon>Pedosphaerales</taxon>
        <taxon>Pedosphaeraceae</taxon>
        <taxon>Pedosphaera</taxon>
    </lineage>
</organism>
<accession>B9XDR8</accession>
<evidence type="ECO:0000313" key="3">
    <source>
        <dbReference type="EMBL" id="EEF62214.1"/>
    </source>
</evidence>
<comment type="caution">
    <text evidence="3">The sequence shown here is derived from an EMBL/GenBank/DDBJ whole genome shotgun (WGS) entry which is preliminary data.</text>
</comment>